<dbReference type="GO" id="GO:0016887">
    <property type="term" value="F:ATP hydrolysis activity"/>
    <property type="evidence" value="ECO:0007669"/>
    <property type="project" value="InterPro"/>
</dbReference>
<dbReference type="EMBL" id="CAADFJ010000041">
    <property type="protein sequence ID" value="VFK00216.1"/>
    <property type="molecule type" value="Genomic_DNA"/>
</dbReference>
<dbReference type="PANTHER" id="PTHR43423">
    <property type="entry name" value="ABC TRANSPORTER I FAMILY MEMBER 17"/>
    <property type="match status" value="1"/>
</dbReference>
<keyword evidence="4 7" id="KW-0067">ATP-binding</keyword>
<sequence>MSMTIDTLAENILFARQPMGPNFVPGYSPNHAKAGKSLFSRYPVGWKAPTAPEPPAPSSDMAAATVGDISCENPRMKARHVDVYYGGKQAIRDVTLDIGNNQVTAMIGPSGCGKSTFLRCLNRMNDTIDTCRVTGEITLDNRDIYAKAMDVVEVRARIGMVFQKPNPFPKSIYDNVVYGPRIHGMVPDKTAADEIVWTSLEKAGLWGEVKDLLNQGGTELSGGQQQRLCIARAIALKPEVILMDEPCSALDPIATAKIEALIDELRENYAIVIVTHSMQQAARVSQRTAYFHLGDLVEVGETKWIFNDPQHELTRDYIGGRFG</sequence>
<dbReference type="GO" id="GO:0016020">
    <property type="term" value="C:membrane"/>
    <property type="evidence" value="ECO:0007669"/>
    <property type="project" value="InterPro"/>
</dbReference>
<dbReference type="InterPro" id="IPR005670">
    <property type="entry name" value="PstB-like"/>
</dbReference>
<dbReference type="InterPro" id="IPR027417">
    <property type="entry name" value="P-loop_NTPase"/>
</dbReference>
<keyword evidence="1" id="KW-0813">Transport</keyword>
<organism evidence="7">
    <name type="scientific">Candidatus Kentrum eta</name>
    <dbReference type="NCBI Taxonomy" id="2126337"/>
    <lineage>
        <taxon>Bacteria</taxon>
        <taxon>Pseudomonadati</taxon>
        <taxon>Pseudomonadota</taxon>
        <taxon>Gammaproteobacteria</taxon>
        <taxon>Candidatus Kentrum</taxon>
    </lineage>
</organism>
<evidence type="ECO:0000256" key="1">
    <source>
        <dbReference type="ARBA" id="ARBA00022448"/>
    </source>
</evidence>
<keyword evidence="2" id="KW-0592">Phosphate transport</keyword>
<evidence type="ECO:0000313" key="8">
    <source>
        <dbReference type="EMBL" id="VFK00216.1"/>
    </source>
</evidence>
<dbReference type="InterPro" id="IPR003439">
    <property type="entry name" value="ABC_transporter-like_ATP-bd"/>
</dbReference>
<evidence type="ECO:0000313" key="7">
    <source>
        <dbReference type="EMBL" id="VFJ93410.1"/>
    </source>
</evidence>
<evidence type="ECO:0000256" key="4">
    <source>
        <dbReference type="ARBA" id="ARBA00022840"/>
    </source>
</evidence>
<dbReference type="InterPro" id="IPR017871">
    <property type="entry name" value="ABC_transporter-like_CS"/>
</dbReference>
<protein>
    <submittedName>
        <fullName evidence="7">Phosphate ABC transporter ATP-binding protein, PhoT family</fullName>
    </submittedName>
</protein>
<name>A0A450ULQ3_9GAMM</name>
<dbReference type="PROSITE" id="PS00211">
    <property type="entry name" value="ABC_TRANSPORTER_1"/>
    <property type="match status" value="1"/>
</dbReference>
<dbReference type="Pfam" id="PF00005">
    <property type="entry name" value="ABC_tran"/>
    <property type="match status" value="1"/>
</dbReference>
<dbReference type="PANTHER" id="PTHR43423:SF1">
    <property type="entry name" value="ABC TRANSPORTER I FAMILY MEMBER 17"/>
    <property type="match status" value="1"/>
</dbReference>
<dbReference type="CDD" id="cd03260">
    <property type="entry name" value="ABC_PstB_phosphate_transporter"/>
    <property type="match status" value="1"/>
</dbReference>
<dbReference type="SUPFAM" id="SSF52540">
    <property type="entry name" value="P-loop containing nucleoside triphosphate hydrolases"/>
    <property type="match status" value="1"/>
</dbReference>
<dbReference type="InterPro" id="IPR003593">
    <property type="entry name" value="AAA+_ATPase"/>
</dbReference>
<dbReference type="GO" id="GO:0005315">
    <property type="term" value="F:phosphate transmembrane transporter activity"/>
    <property type="evidence" value="ECO:0007669"/>
    <property type="project" value="InterPro"/>
</dbReference>
<dbReference type="EMBL" id="CAADFG010000044">
    <property type="protein sequence ID" value="VFJ92503.1"/>
    <property type="molecule type" value="Genomic_DNA"/>
</dbReference>
<keyword evidence="3" id="KW-0547">Nucleotide-binding</keyword>
<reference evidence="7" key="1">
    <citation type="submission" date="2019-02" db="EMBL/GenBank/DDBJ databases">
        <authorList>
            <person name="Gruber-Vodicka R. H."/>
            <person name="Seah K. B. B."/>
        </authorList>
    </citation>
    <scope>NUCLEOTIDE SEQUENCE</scope>
    <source>
        <strain evidence="8">BECK_SA2B12</strain>
        <strain evidence="6">BECK_SA2B15</strain>
        <strain evidence="7">BECK_SA2B20</strain>
    </source>
</reference>
<evidence type="ECO:0000313" key="6">
    <source>
        <dbReference type="EMBL" id="VFJ92503.1"/>
    </source>
</evidence>
<dbReference type="AlphaFoldDB" id="A0A450ULQ3"/>
<evidence type="ECO:0000256" key="2">
    <source>
        <dbReference type="ARBA" id="ARBA00022592"/>
    </source>
</evidence>
<evidence type="ECO:0000259" key="5">
    <source>
        <dbReference type="PROSITE" id="PS50893"/>
    </source>
</evidence>
<dbReference type="GO" id="GO:0035435">
    <property type="term" value="P:phosphate ion transmembrane transport"/>
    <property type="evidence" value="ECO:0007669"/>
    <property type="project" value="InterPro"/>
</dbReference>
<dbReference type="EMBL" id="CAADFI010000043">
    <property type="protein sequence ID" value="VFJ93410.1"/>
    <property type="molecule type" value="Genomic_DNA"/>
</dbReference>
<evidence type="ECO:0000256" key="3">
    <source>
        <dbReference type="ARBA" id="ARBA00022741"/>
    </source>
</evidence>
<dbReference type="NCBIfam" id="TIGR00972">
    <property type="entry name" value="3a0107s01c2"/>
    <property type="match status" value="1"/>
</dbReference>
<feature type="domain" description="ABC transporter" evidence="5">
    <location>
        <begin position="76"/>
        <end position="318"/>
    </location>
</feature>
<accession>A0A450ULQ3</accession>
<dbReference type="SMART" id="SM00382">
    <property type="entry name" value="AAA"/>
    <property type="match status" value="1"/>
</dbReference>
<dbReference type="GO" id="GO:0005524">
    <property type="term" value="F:ATP binding"/>
    <property type="evidence" value="ECO:0007669"/>
    <property type="project" value="UniProtKB-KW"/>
</dbReference>
<gene>
    <name evidence="6" type="ORF">BECKH772A_GA0070896_1004415</name>
    <name evidence="7" type="ORF">BECKH772B_GA0070898_1004315</name>
    <name evidence="8" type="ORF">BECKH772C_GA0070978_1004115</name>
</gene>
<proteinExistence type="predicted"/>
<dbReference type="Gene3D" id="3.40.50.300">
    <property type="entry name" value="P-loop containing nucleotide triphosphate hydrolases"/>
    <property type="match status" value="1"/>
</dbReference>
<dbReference type="PROSITE" id="PS50893">
    <property type="entry name" value="ABC_TRANSPORTER_2"/>
    <property type="match status" value="1"/>
</dbReference>